<protein>
    <submittedName>
        <fullName evidence="2">Uncharacterized protein</fullName>
    </submittedName>
</protein>
<proteinExistence type="predicted"/>
<feature type="region of interest" description="Disordered" evidence="1">
    <location>
        <begin position="1"/>
        <end position="40"/>
    </location>
</feature>
<feature type="compositionally biased region" description="Basic residues" evidence="1">
    <location>
        <begin position="194"/>
        <end position="203"/>
    </location>
</feature>
<evidence type="ECO:0000313" key="2">
    <source>
        <dbReference type="EMBL" id="SFG43373.1"/>
    </source>
</evidence>
<name>A0A1I2RTG3_9ACTN</name>
<reference evidence="2 3" key="1">
    <citation type="submission" date="2016-10" db="EMBL/GenBank/DDBJ databases">
        <authorList>
            <person name="de Groot N.N."/>
        </authorList>
    </citation>
    <scope>NUCLEOTIDE SEQUENCE [LARGE SCALE GENOMIC DNA]</scope>
    <source>
        <strain evidence="2 3">OK461</strain>
    </source>
</reference>
<dbReference type="Proteomes" id="UP000181942">
    <property type="component" value="Unassembled WGS sequence"/>
</dbReference>
<feature type="region of interest" description="Disordered" evidence="1">
    <location>
        <begin position="54"/>
        <end position="104"/>
    </location>
</feature>
<feature type="compositionally biased region" description="Basic and acidic residues" evidence="1">
    <location>
        <begin position="21"/>
        <end position="38"/>
    </location>
</feature>
<evidence type="ECO:0000313" key="3">
    <source>
        <dbReference type="Proteomes" id="UP000181942"/>
    </source>
</evidence>
<feature type="compositionally biased region" description="Basic and acidic residues" evidence="1">
    <location>
        <begin position="72"/>
        <end position="97"/>
    </location>
</feature>
<sequence>MCAVVAPAPSRTRPRSAACRMRVEGRSMRRQAREEKQVSRGVLLVSPSAFQAPSKRLAAGSSPAGGAYTPPSHRESVSAGRRRFDEPGGVVARERLDPPGGVGDSPAGVAFVRYLAGGLPENFAEFERWSLQVGSRTGTLLPAAPGPPTGNLGLPATSSRRRALDDAKAMSLEELSGGCRLVVSPASPPGTPRRLGRARRRPMPVRAVGPTRRGCGRFAAAPSGRR</sequence>
<evidence type="ECO:0000256" key="1">
    <source>
        <dbReference type="SAM" id="MobiDB-lite"/>
    </source>
</evidence>
<dbReference type="AlphaFoldDB" id="A0A1I2RTG3"/>
<gene>
    <name evidence="2" type="ORF">SAMN02787118_120155</name>
</gene>
<feature type="region of interest" description="Disordered" evidence="1">
    <location>
        <begin position="181"/>
        <end position="226"/>
    </location>
</feature>
<organism evidence="2 3">
    <name type="scientific">Streptomyces mirabilis</name>
    <dbReference type="NCBI Taxonomy" id="68239"/>
    <lineage>
        <taxon>Bacteria</taxon>
        <taxon>Bacillati</taxon>
        <taxon>Actinomycetota</taxon>
        <taxon>Actinomycetes</taxon>
        <taxon>Kitasatosporales</taxon>
        <taxon>Streptomycetaceae</taxon>
        <taxon>Streptomyces</taxon>
    </lineage>
</organism>
<dbReference type="EMBL" id="FONR01000020">
    <property type="protein sequence ID" value="SFG43373.1"/>
    <property type="molecule type" value="Genomic_DNA"/>
</dbReference>
<accession>A0A1I2RTG3</accession>